<protein>
    <submittedName>
        <fullName evidence="1">Uncharacterized protein</fullName>
    </submittedName>
</protein>
<organism evidence="1 2">
    <name type="scientific">Crenothrix polyspora</name>
    <dbReference type="NCBI Taxonomy" id="360316"/>
    <lineage>
        <taxon>Bacteria</taxon>
        <taxon>Pseudomonadati</taxon>
        <taxon>Pseudomonadota</taxon>
        <taxon>Gammaproteobacteria</taxon>
        <taxon>Methylococcales</taxon>
        <taxon>Crenotrichaceae</taxon>
        <taxon>Crenothrix</taxon>
    </lineage>
</organism>
<evidence type="ECO:0000313" key="2">
    <source>
        <dbReference type="Proteomes" id="UP000195667"/>
    </source>
</evidence>
<name>A0A1R4H4I0_9GAMM</name>
<accession>A0A1R4H4I0</accession>
<dbReference type="RefSeq" id="WP_087142737.1">
    <property type="nucleotide sequence ID" value="NZ_FUKI01000079.1"/>
</dbReference>
<reference evidence="2" key="1">
    <citation type="submission" date="2017-02" db="EMBL/GenBank/DDBJ databases">
        <authorList>
            <person name="Daims H."/>
        </authorList>
    </citation>
    <scope>NUCLEOTIDE SEQUENCE [LARGE SCALE GENOMIC DNA]</scope>
</reference>
<dbReference type="AlphaFoldDB" id="A0A1R4H4I0"/>
<gene>
    <name evidence="1" type="ORF">CRENPOLYSF1_170002</name>
</gene>
<dbReference type="Proteomes" id="UP000195667">
    <property type="component" value="Unassembled WGS sequence"/>
</dbReference>
<dbReference type="EMBL" id="FUKI01000079">
    <property type="protein sequence ID" value="SJM90931.1"/>
    <property type="molecule type" value="Genomic_DNA"/>
</dbReference>
<keyword evidence="2" id="KW-1185">Reference proteome</keyword>
<dbReference type="OrthoDB" id="5566150at2"/>
<sequence>MTNDTQTPEGLVLFLTWDTFGITQHQAQFLVENGQAADEDEGFRMACEDSDLVTLEWDFMLAELTEKMLAINAGGHWQGEVINFGWNNRQGFTEFVADNGRDFLANVLPKTDCTFHIYIEDGCRFKIQNFHHDSPTGNEWYTLTPLTPALHEAAA</sequence>
<proteinExistence type="predicted"/>
<evidence type="ECO:0000313" key="1">
    <source>
        <dbReference type="EMBL" id="SJM90931.1"/>
    </source>
</evidence>